<keyword evidence="2" id="KW-0472">Membrane</keyword>
<dbReference type="EMBL" id="OAOQ01000019">
    <property type="protein sequence ID" value="SNX74111.1"/>
    <property type="molecule type" value="Genomic_DNA"/>
</dbReference>
<evidence type="ECO:0000313" key="4">
    <source>
        <dbReference type="Proteomes" id="UP000219467"/>
    </source>
</evidence>
<dbReference type="AlphaFoldDB" id="A0A285D2R5"/>
<keyword evidence="2" id="KW-0812">Transmembrane</keyword>
<evidence type="ECO:0000256" key="1">
    <source>
        <dbReference type="SAM" id="MobiDB-lite"/>
    </source>
</evidence>
<name>A0A285D2R5_9RHOB</name>
<keyword evidence="4" id="KW-1185">Reference proteome</keyword>
<proteinExistence type="predicted"/>
<keyword evidence="2" id="KW-1133">Transmembrane helix</keyword>
<organism evidence="3 4">
    <name type="scientific">Cereibacter ovatus</name>
    <dbReference type="NCBI Taxonomy" id="439529"/>
    <lineage>
        <taxon>Bacteria</taxon>
        <taxon>Pseudomonadati</taxon>
        <taxon>Pseudomonadota</taxon>
        <taxon>Alphaproteobacteria</taxon>
        <taxon>Rhodobacterales</taxon>
        <taxon>Paracoccaceae</taxon>
        <taxon>Cereibacter</taxon>
    </lineage>
</organism>
<sequence length="623" mass="70490">MREAYAEASVILEFGSGGSTWIAAQMPDKTILSVESDRAWAHDIAARLAAESPLSMPVIHHVDIGPVGKWGKPVNSEHWTDFHRYPLAPWSVPGFPSPDVVLIDGRFRAACFLSVCINCKKPTRILFDDYKDRPNYRLVERFFKPVRMVGRMAEFHVTPLSVDSNAFQDVIPAFFQVSYAAPPAGPASEPFDVNAPMQARIKRLKRQRLLLLAPYLLALSPVLLPAALGVRLLRWSRRKCRSKVANSAPVPAKATPSVVPDRSWQHDAAPLANPSVPDIGQNRMKDEFVLYRIIGNDLEPRHAAGQSITNLGFILEHEGELTDCRKKWVLNRIYDPEQEQKLLRLLEDHRQDYIRIPFDFDEYAKIPLDFSLFPGGADFFQSADFRRLDPETQLRATVQTYRLRNNYVMHNNGARNIALATGRSEAKWVLPWDGNCFLPRCSWDDIRQAVDAQGHLKYFAVPMAWMTDNQILHGDTGSILANEEPQILFRADTVETFDEAHPYGRRPKVDLLMRLGVPGPWQHWTSDPWDLPLSQPCADSRFVGSAGWVARLSSGKAFLEASGSEASRHRALTRSRSILLTLRKLDDEVLRRRAGWYRQAMDHSADVGSPSQSFRSKHTERGS</sequence>
<dbReference type="Gene3D" id="3.40.50.150">
    <property type="entry name" value="Vaccinia Virus protein VP39"/>
    <property type="match status" value="1"/>
</dbReference>
<accession>A0A285D2R5</accession>
<dbReference type="InterPro" id="IPR029063">
    <property type="entry name" value="SAM-dependent_MTases_sf"/>
</dbReference>
<evidence type="ECO:0000313" key="3">
    <source>
        <dbReference type="EMBL" id="SNX74111.1"/>
    </source>
</evidence>
<feature type="transmembrane region" description="Helical" evidence="2">
    <location>
        <begin position="209"/>
        <end position="233"/>
    </location>
</feature>
<protein>
    <submittedName>
        <fullName evidence="3">Uncharacterized protein</fullName>
    </submittedName>
</protein>
<feature type="region of interest" description="Disordered" evidence="1">
    <location>
        <begin position="603"/>
        <end position="623"/>
    </location>
</feature>
<evidence type="ECO:0000256" key="2">
    <source>
        <dbReference type="SAM" id="Phobius"/>
    </source>
</evidence>
<reference evidence="4" key="1">
    <citation type="submission" date="2017-08" db="EMBL/GenBank/DDBJ databases">
        <authorList>
            <person name="Varghese N."/>
            <person name="Submissions S."/>
        </authorList>
    </citation>
    <scope>NUCLEOTIDE SEQUENCE [LARGE SCALE GENOMIC DNA]</scope>
    <source>
        <strain evidence="4">JA234</strain>
    </source>
</reference>
<gene>
    <name evidence="3" type="ORF">SAMN05878503_11942</name>
</gene>
<dbReference type="Proteomes" id="UP000219467">
    <property type="component" value="Unassembled WGS sequence"/>
</dbReference>